<dbReference type="Proteomes" id="UP000788993">
    <property type="component" value="Unassembled WGS sequence"/>
</dbReference>
<dbReference type="GO" id="GO:0000467">
    <property type="term" value="P:exonucleolytic trimming to generate mature 3'-end of 5.8S rRNA from tricistronic rRNA transcript (SSU-rRNA, 5.8S rRNA, LSU-rRNA)"/>
    <property type="evidence" value="ECO:0007669"/>
    <property type="project" value="EnsemblFungi"/>
</dbReference>
<gene>
    <name evidence="6" type="ORF">OGATHE_002922</name>
</gene>
<dbReference type="InterPro" id="IPR020568">
    <property type="entry name" value="Ribosomal_Su5_D2-typ_SF"/>
</dbReference>
<evidence type="ECO:0000256" key="1">
    <source>
        <dbReference type="ARBA" id="ARBA00004123"/>
    </source>
</evidence>
<dbReference type="GO" id="GO:0071028">
    <property type="term" value="P:nuclear mRNA surveillance"/>
    <property type="evidence" value="ECO:0007669"/>
    <property type="project" value="TreeGrafter"/>
</dbReference>
<keyword evidence="3" id="KW-0698">rRNA processing</keyword>
<dbReference type="InterPro" id="IPR027408">
    <property type="entry name" value="PNPase/RNase_PH_dom_sf"/>
</dbReference>
<dbReference type="CDD" id="cd11372">
    <property type="entry name" value="RNase_PH_RRP46"/>
    <property type="match status" value="1"/>
</dbReference>
<sequence>MSIIVENDPLNQVDGSASYEFGATKVISSVTGPIESARPRNELPTKAYLDINIRPSSGVPSTRETLLEHKLGQLLPTVINLDQYPRQTIQIAVQILKNGEPKEYTARQLVAIINSVFVALINSGISLKSSFMATCCSISTEGEIKTSPTSSDLCGSFSHFVVVYSIKNHQIDNLLFCDGLGTFTQKQLFDVLDRSASEIHLNFQQIRQVISSHVSQNYIWKA</sequence>
<comment type="caution">
    <text evidence="6">The sequence shown here is derived from an EMBL/GenBank/DDBJ whole genome shotgun (WGS) entry which is preliminary data.</text>
</comment>
<keyword evidence="7" id="KW-1185">Reference proteome</keyword>
<dbReference type="InterPro" id="IPR050080">
    <property type="entry name" value="RNase_PH"/>
</dbReference>
<evidence type="ECO:0000256" key="5">
    <source>
        <dbReference type="ARBA" id="ARBA00023242"/>
    </source>
</evidence>
<dbReference type="SUPFAM" id="SSF55666">
    <property type="entry name" value="Ribonuclease PH domain 2-like"/>
    <property type="match status" value="1"/>
</dbReference>
<dbReference type="PANTHER" id="PTHR11953">
    <property type="entry name" value="EXOSOME COMPLEX COMPONENT"/>
    <property type="match status" value="1"/>
</dbReference>
<dbReference type="SUPFAM" id="SSF54211">
    <property type="entry name" value="Ribosomal protein S5 domain 2-like"/>
    <property type="match status" value="1"/>
</dbReference>
<name>A0A1B7SLX0_9ASCO</name>
<dbReference type="RefSeq" id="XP_018212288.1">
    <property type="nucleotide sequence ID" value="XM_018357209.1"/>
</dbReference>
<keyword evidence="5" id="KW-0539">Nucleus</keyword>
<dbReference type="GO" id="GO:0000177">
    <property type="term" value="C:cytoplasmic exosome (RNase complex)"/>
    <property type="evidence" value="ECO:0007669"/>
    <property type="project" value="EnsemblFungi"/>
</dbReference>
<dbReference type="GO" id="GO:0005730">
    <property type="term" value="C:nucleolus"/>
    <property type="evidence" value="ECO:0007669"/>
    <property type="project" value="EnsemblFungi"/>
</dbReference>
<dbReference type="GO" id="GO:0003723">
    <property type="term" value="F:RNA binding"/>
    <property type="evidence" value="ECO:0007669"/>
    <property type="project" value="TreeGrafter"/>
</dbReference>
<comment type="similarity">
    <text evidence="2">Belongs to the RNase PH family.</text>
</comment>
<dbReference type="OrthoDB" id="27298at2759"/>
<dbReference type="Pfam" id="PF01138">
    <property type="entry name" value="RNase_PH"/>
    <property type="match status" value="1"/>
</dbReference>
<accession>A0A1B7SLX0</accession>
<reference evidence="6" key="1">
    <citation type="journal article" date="2021" name="Open Biol.">
        <title>Shared evolutionary footprints suggest mitochondrial oxidative damage underlies multiple complex I losses in fungi.</title>
        <authorList>
            <person name="Schikora-Tamarit M.A."/>
            <person name="Marcet-Houben M."/>
            <person name="Nosek J."/>
            <person name="Gabaldon T."/>
        </authorList>
    </citation>
    <scope>NUCLEOTIDE SEQUENCE</scope>
    <source>
        <strain evidence="6">NCAIM Y.01608</strain>
    </source>
</reference>
<dbReference type="GO" id="GO:0071042">
    <property type="term" value="P:nuclear polyadenylation-dependent mRNA catabolic process"/>
    <property type="evidence" value="ECO:0007669"/>
    <property type="project" value="EnsemblFungi"/>
</dbReference>
<dbReference type="GO" id="GO:0000176">
    <property type="term" value="C:nuclear exosome (RNase complex)"/>
    <property type="evidence" value="ECO:0007669"/>
    <property type="project" value="EnsemblFungi"/>
</dbReference>
<proteinExistence type="inferred from homology"/>
<dbReference type="GO" id="GO:0071051">
    <property type="term" value="P:poly(A)-dependent snoRNA 3'-end processing"/>
    <property type="evidence" value="ECO:0007669"/>
    <property type="project" value="TreeGrafter"/>
</dbReference>
<keyword evidence="4" id="KW-0271">Exosome</keyword>
<organism evidence="6 7">
    <name type="scientific">Ogataea polymorpha</name>
    <dbReference type="NCBI Taxonomy" id="460523"/>
    <lineage>
        <taxon>Eukaryota</taxon>
        <taxon>Fungi</taxon>
        <taxon>Dikarya</taxon>
        <taxon>Ascomycota</taxon>
        <taxon>Saccharomycotina</taxon>
        <taxon>Pichiomycetes</taxon>
        <taxon>Pichiales</taxon>
        <taxon>Pichiaceae</taxon>
        <taxon>Ogataea</taxon>
    </lineage>
</organism>
<dbReference type="GO" id="GO:0016075">
    <property type="term" value="P:rRNA catabolic process"/>
    <property type="evidence" value="ECO:0007669"/>
    <property type="project" value="TreeGrafter"/>
</dbReference>
<dbReference type="InterPro" id="IPR001247">
    <property type="entry name" value="ExoRNase_PH_dom1"/>
</dbReference>
<dbReference type="InterPro" id="IPR036345">
    <property type="entry name" value="ExoRNase_PH_dom2_sf"/>
</dbReference>
<dbReference type="Gene3D" id="3.30.230.70">
    <property type="entry name" value="GHMP Kinase, N-terminal domain"/>
    <property type="match status" value="1"/>
</dbReference>
<dbReference type="GO" id="GO:0071038">
    <property type="term" value="P:TRAMP-dependent tRNA surveillance pathway"/>
    <property type="evidence" value="ECO:0007669"/>
    <property type="project" value="EnsemblFungi"/>
</dbReference>
<evidence type="ECO:0000313" key="7">
    <source>
        <dbReference type="Proteomes" id="UP000788993"/>
    </source>
</evidence>
<dbReference type="GO" id="GO:0071035">
    <property type="term" value="P:nuclear polyadenylation-dependent rRNA catabolic process"/>
    <property type="evidence" value="ECO:0007669"/>
    <property type="project" value="EnsemblFungi"/>
</dbReference>
<evidence type="ECO:0000256" key="3">
    <source>
        <dbReference type="ARBA" id="ARBA00022552"/>
    </source>
</evidence>
<dbReference type="AlphaFoldDB" id="A0A1B7SLX0"/>
<comment type="subcellular location">
    <subcellularLocation>
        <location evidence="1">Nucleus</location>
    </subcellularLocation>
</comment>
<protein>
    <submittedName>
        <fullName evidence="6">Uncharacterized protein</fullName>
    </submittedName>
</protein>
<evidence type="ECO:0000256" key="4">
    <source>
        <dbReference type="ARBA" id="ARBA00022835"/>
    </source>
</evidence>
<evidence type="ECO:0000313" key="6">
    <source>
        <dbReference type="EMBL" id="KAH3670109.1"/>
    </source>
</evidence>
<dbReference type="GO" id="GO:0034475">
    <property type="term" value="P:U4 snRNA 3'-end processing"/>
    <property type="evidence" value="ECO:0007669"/>
    <property type="project" value="TreeGrafter"/>
</dbReference>
<reference evidence="6" key="2">
    <citation type="submission" date="2021-01" db="EMBL/GenBank/DDBJ databases">
        <authorList>
            <person name="Schikora-Tamarit M.A."/>
        </authorList>
    </citation>
    <scope>NUCLEOTIDE SEQUENCE</scope>
    <source>
        <strain evidence="6">NCAIM Y.01608</strain>
    </source>
</reference>
<evidence type="ECO:0000256" key="2">
    <source>
        <dbReference type="ARBA" id="ARBA00006678"/>
    </source>
</evidence>
<dbReference type="EMBL" id="JAEUBD010000983">
    <property type="protein sequence ID" value="KAH3670109.1"/>
    <property type="molecule type" value="Genomic_DNA"/>
</dbReference>
<dbReference type="PANTHER" id="PTHR11953:SF1">
    <property type="entry name" value="EXOSOME COMPLEX COMPONENT RRP46"/>
    <property type="match status" value="1"/>
</dbReference>